<dbReference type="AlphaFoldDB" id="A0A9Q1K0G7"/>
<feature type="region of interest" description="Disordered" evidence="1">
    <location>
        <begin position="81"/>
        <end position="114"/>
    </location>
</feature>
<dbReference type="Proteomes" id="UP001153076">
    <property type="component" value="Unassembled WGS sequence"/>
</dbReference>
<accession>A0A9Q1K0G7</accession>
<keyword evidence="3" id="KW-1185">Reference proteome</keyword>
<evidence type="ECO:0000313" key="2">
    <source>
        <dbReference type="EMBL" id="KAJ8434208.1"/>
    </source>
</evidence>
<gene>
    <name evidence="2" type="ORF">Cgig2_015697</name>
</gene>
<evidence type="ECO:0000313" key="3">
    <source>
        <dbReference type="Proteomes" id="UP001153076"/>
    </source>
</evidence>
<dbReference type="EMBL" id="JAKOGI010000493">
    <property type="protein sequence ID" value="KAJ8434208.1"/>
    <property type="molecule type" value="Genomic_DNA"/>
</dbReference>
<protein>
    <submittedName>
        <fullName evidence="2">Uncharacterized protein</fullName>
    </submittedName>
</protein>
<organism evidence="2 3">
    <name type="scientific">Carnegiea gigantea</name>
    <dbReference type="NCBI Taxonomy" id="171969"/>
    <lineage>
        <taxon>Eukaryota</taxon>
        <taxon>Viridiplantae</taxon>
        <taxon>Streptophyta</taxon>
        <taxon>Embryophyta</taxon>
        <taxon>Tracheophyta</taxon>
        <taxon>Spermatophyta</taxon>
        <taxon>Magnoliopsida</taxon>
        <taxon>eudicotyledons</taxon>
        <taxon>Gunneridae</taxon>
        <taxon>Pentapetalae</taxon>
        <taxon>Caryophyllales</taxon>
        <taxon>Cactineae</taxon>
        <taxon>Cactaceae</taxon>
        <taxon>Cactoideae</taxon>
        <taxon>Echinocereeae</taxon>
        <taxon>Carnegiea</taxon>
    </lineage>
</organism>
<comment type="caution">
    <text evidence="2">The sequence shown here is derived from an EMBL/GenBank/DDBJ whole genome shotgun (WGS) entry which is preliminary data.</text>
</comment>
<reference evidence="2" key="1">
    <citation type="submission" date="2022-04" db="EMBL/GenBank/DDBJ databases">
        <title>Carnegiea gigantea Genome sequencing and assembly v2.</title>
        <authorList>
            <person name="Copetti D."/>
            <person name="Sanderson M.J."/>
            <person name="Burquez A."/>
            <person name="Wojciechowski M.F."/>
        </authorList>
    </citation>
    <scope>NUCLEOTIDE SEQUENCE</scope>
    <source>
        <strain evidence="2">SGP5-SGP5p</strain>
        <tissue evidence="2">Aerial part</tissue>
    </source>
</reference>
<name>A0A9Q1K0G7_9CARY</name>
<evidence type="ECO:0000256" key="1">
    <source>
        <dbReference type="SAM" id="MobiDB-lite"/>
    </source>
</evidence>
<sequence>MAFPCFLNTKEMAEYIVRHFAWDRRGAACPLSRLPKNFQALCLNYELAMVEEVAKDYELPELPQLYGDQIFEARFRTKAEPEESLGAGQQEEGSEVEREDVHPPGGSGITGEERKQRMLGMPISPFIMAFPSLHNTRGMADYVRESFIWHWKRATFPSRLLPKYYHVPCPHFSLPEAKGAAADFELPEMVQVTFYAMLLNEAVELDVVRGFMVEGLKSTLVRLRWSSFEAWMSRVNHELREAQLRQWSVAMEVHGSSDEMVQMVFYAMVIDDAAELGLLGRLTMDCVMWAMRKLDWGPVEAWLGDNDRRLQRAQASRPTDLLENPVLAGGPSRGRTASFPSCRDTIQVAEYVRDSLRWSVKETSSLCPNLIPLHFTAYCPKFDHIVAMQFVHAAHIPETGESLMLDLWIIEVWQLSIEDKLKDAQVSSPGRDSV</sequence>
<proteinExistence type="predicted"/>